<dbReference type="Proteomes" id="UP000050525">
    <property type="component" value="Unassembled WGS sequence"/>
</dbReference>
<organism evidence="1 2">
    <name type="scientific">Alligator mississippiensis</name>
    <name type="common">American alligator</name>
    <dbReference type="NCBI Taxonomy" id="8496"/>
    <lineage>
        <taxon>Eukaryota</taxon>
        <taxon>Metazoa</taxon>
        <taxon>Chordata</taxon>
        <taxon>Craniata</taxon>
        <taxon>Vertebrata</taxon>
        <taxon>Euteleostomi</taxon>
        <taxon>Archelosauria</taxon>
        <taxon>Archosauria</taxon>
        <taxon>Crocodylia</taxon>
        <taxon>Alligatoridae</taxon>
        <taxon>Alligatorinae</taxon>
        <taxon>Alligator</taxon>
    </lineage>
</organism>
<proteinExistence type="predicted"/>
<accession>A0A151MDM2</accession>
<dbReference type="eggNOG" id="ENOG502QWPY">
    <property type="taxonomic scope" value="Eukaryota"/>
</dbReference>
<dbReference type="AlphaFoldDB" id="A0A151MDM2"/>
<name>A0A151MDM2_ALLMI</name>
<reference evidence="1 2" key="1">
    <citation type="journal article" date="2012" name="Genome Biol.">
        <title>Sequencing three crocodilian genomes to illuminate the evolution of archosaurs and amniotes.</title>
        <authorList>
            <person name="St John J.A."/>
            <person name="Braun E.L."/>
            <person name="Isberg S.R."/>
            <person name="Miles L.G."/>
            <person name="Chong A.Y."/>
            <person name="Gongora J."/>
            <person name="Dalzell P."/>
            <person name="Moran C."/>
            <person name="Bed'hom B."/>
            <person name="Abzhanov A."/>
            <person name="Burgess S.C."/>
            <person name="Cooksey A.M."/>
            <person name="Castoe T.A."/>
            <person name="Crawford N.G."/>
            <person name="Densmore L.D."/>
            <person name="Drew J.C."/>
            <person name="Edwards S.V."/>
            <person name="Faircloth B.C."/>
            <person name="Fujita M.K."/>
            <person name="Greenwold M.J."/>
            <person name="Hoffmann F.G."/>
            <person name="Howard J.M."/>
            <person name="Iguchi T."/>
            <person name="Janes D.E."/>
            <person name="Khan S.Y."/>
            <person name="Kohno S."/>
            <person name="de Koning A.J."/>
            <person name="Lance S.L."/>
            <person name="McCarthy F.M."/>
            <person name="McCormack J.E."/>
            <person name="Merchant M.E."/>
            <person name="Peterson D.G."/>
            <person name="Pollock D.D."/>
            <person name="Pourmand N."/>
            <person name="Raney B.J."/>
            <person name="Roessler K.A."/>
            <person name="Sanford J.R."/>
            <person name="Sawyer R.H."/>
            <person name="Schmidt C.J."/>
            <person name="Triplett E.W."/>
            <person name="Tuberville T.D."/>
            <person name="Venegas-Anaya M."/>
            <person name="Howard J.T."/>
            <person name="Jarvis E.D."/>
            <person name="Guillette L.J.Jr."/>
            <person name="Glenn T.C."/>
            <person name="Green R.E."/>
            <person name="Ray D.A."/>
        </authorList>
    </citation>
    <scope>NUCLEOTIDE SEQUENCE [LARGE SCALE GENOMIC DNA]</scope>
    <source>
        <strain evidence="1">KSC_2009_1</strain>
    </source>
</reference>
<dbReference type="EMBL" id="AKHW03006231">
    <property type="protein sequence ID" value="KYO22617.1"/>
    <property type="molecule type" value="Genomic_DNA"/>
</dbReference>
<evidence type="ECO:0000313" key="1">
    <source>
        <dbReference type="EMBL" id="KYO22617.1"/>
    </source>
</evidence>
<keyword evidence="2" id="KW-1185">Reference proteome</keyword>
<evidence type="ECO:0000313" key="2">
    <source>
        <dbReference type="Proteomes" id="UP000050525"/>
    </source>
</evidence>
<sequence length="86" mass="9753">MKIHSIRQNCTWEKVAKTKRYKAKWSGGRGMPDILLFLWAKYMSQVCKLATGVESNRELLSSILQSNSCDSAPARDEAPRILLVAR</sequence>
<gene>
    <name evidence="1" type="ORF">Y1Q_0003137</name>
</gene>
<protein>
    <submittedName>
        <fullName evidence="1">Uncharacterized protein</fullName>
    </submittedName>
</protein>
<comment type="caution">
    <text evidence="1">The sequence shown here is derived from an EMBL/GenBank/DDBJ whole genome shotgun (WGS) entry which is preliminary data.</text>
</comment>